<dbReference type="AlphaFoldDB" id="A0A6C0JD31"/>
<evidence type="ECO:0000259" key="1">
    <source>
        <dbReference type="PROSITE" id="PS50089"/>
    </source>
</evidence>
<dbReference type="EMBL" id="MN740346">
    <property type="protein sequence ID" value="QHU01544.1"/>
    <property type="molecule type" value="Genomic_DNA"/>
</dbReference>
<evidence type="ECO:0000313" key="2">
    <source>
        <dbReference type="EMBL" id="QHU01544.1"/>
    </source>
</evidence>
<protein>
    <recommendedName>
        <fullName evidence="1">RING-type domain-containing protein</fullName>
    </recommendedName>
</protein>
<proteinExistence type="predicted"/>
<reference evidence="2" key="1">
    <citation type="journal article" date="2020" name="Nature">
        <title>Giant virus diversity and host interactions through global metagenomics.</title>
        <authorList>
            <person name="Schulz F."/>
            <person name="Roux S."/>
            <person name="Paez-Espino D."/>
            <person name="Jungbluth S."/>
            <person name="Walsh D.A."/>
            <person name="Denef V.J."/>
            <person name="McMahon K.D."/>
            <person name="Konstantinidis K.T."/>
            <person name="Eloe-Fadrosh E.A."/>
            <person name="Kyrpides N.C."/>
            <person name="Woyke T."/>
        </authorList>
    </citation>
    <scope>NUCLEOTIDE SEQUENCE</scope>
    <source>
        <strain evidence="2">GVMAG-M-3300025874-2</strain>
    </source>
</reference>
<dbReference type="Gene3D" id="3.30.40.10">
    <property type="entry name" value="Zinc/RING finger domain, C3HC4 (zinc finger)"/>
    <property type="match status" value="1"/>
</dbReference>
<dbReference type="InterPro" id="IPR013083">
    <property type="entry name" value="Znf_RING/FYVE/PHD"/>
</dbReference>
<dbReference type="InterPro" id="IPR001841">
    <property type="entry name" value="Znf_RING"/>
</dbReference>
<organism evidence="2">
    <name type="scientific">viral metagenome</name>
    <dbReference type="NCBI Taxonomy" id="1070528"/>
    <lineage>
        <taxon>unclassified sequences</taxon>
        <taxon>metagenomes</taxon>
        <taxon>organismal metagenomes</taxon>
    </lineage>
</organism>
<accession>A0A6C0JD31</accession>
<dbReference type="PROSITE" id="PS50089">
    <property type="entry name" value="ZF_RING_2"/>
    <property type="match status" value="1"/>
</dbReference>
<sequence>MPNNCLGYLLDLLFCRSVENEYMMFDTECPLCLENKKLEQCCLYCVFESCKKCKYEWYSKNNTCPICRQNNVL</sequence>
<dbReference type="SUPFAM" id="SSF57850">
    <property type="entry name" value="RING/U-box"/>
    <property type="match status" value="1"/>
</dbReference>
<name>A0A6C0JD31_9ZZZZ</name>
<feature type="domain" description="RING-type" evidence="1">
    <location>
        <begin position="29"/>
        <end position="68"/>
    </location>
</feature>